<feature type="compositionally biased region" description="Polar residues" evidence="3">
    <location>
        <begin position="709"/>
        <end position="724"/>
    </location>
</feature>
<dbReference type="Gene3D" id="3.40.50.300">
    <property type="entry name" value="P-loop containing nucleotide triphosphate hydrolases"/>
    <property type="match status" value="1"/>
</dbReference>
<feature type="compositionally biased region" description="Basic residues" evidence="3">
    <location>
        <begin position="656"/>
        <end position="668"/>
    </location>
</feature>
<comment type="similarity">
    <text evidence="1">Belongs to the TRAFAC class TrmE-Era-EngA-EngB-Septin-like GTPase superfamily. AIG1/Toc34/Toc159-like paraseptin GTPase family. IAN subfamily.</text>
</comment>
<feature type="region of interest" description="Disordered" evidence="3">
    <location>
        <begin position="631"/>
        <end position="724"/>
    </location>
</feature>
<evidence type="ECO:0000313" key="6">
    <source>
        <dbReference type="Proteomes" id="UP000789390"/>
    </source>
</evidence>
<proteinExistence type="inferred from homology"/>
<dbReference type="InterPro" id="IPR052090">
    <property type="entry name" value="Cytolytic_pore-forming_toxin"/>
</dbReference>
<organism evidence="5 6">
    <name type="scientific">Daphnia galeata</name>
    <dbReference type="NCBI Taxonomy" id="27404"/>
    <lineage>
        <taxon>Eukaryota</taxon>
        <taxon>Metazoa</taxon>
        <taxon>Ecdysozoa</taxon>
        <taxon>Arthropoda</taxon>
        <taxon>Crustacea</taxon>
        <taxon>Branchiopoda</taxon>
        <taxon>Diplostraca</taxon>
        <taxon>Cladocera</taxon>
        <taxon>Anomopoda</taxon>
        <taxon>Daphniidae</taxon>
        <taxon>Daphnia</taxon>
    </lineage>
</organism>
<dbReference type="GO" id="GO:0005525">
    <property type="term" value="F:GTP binding"/>
    <property type="evidence" value="ECO:0007669"/>
    <property type="project" value="InterPro"/>
</dbReference>
<dbReference type="PANTHER" id="PTHR31594">
    <property type="entry name" value="AIG1-TYPE G DOMAIN-CONTAINING PROTEIN"/>
    <property type="match status" value="1"/>
</dbReference>
<dbReference type="FunFam" id="3.40.50.300:FF:003534">
    <property type="entry name" value="Uncharacterized protein"/>
    <property type="match status" value="1"/>
</dbReference>
<dbReference type="InterPro" id="IPR006703">
    <property type="entry name" value="G_AIG1"/>
</dbReference>
<accession>A0A8J2RBG8</accession>
<evidence type="ECO:0000259" key="4">
    <source>
        <dbReference type="Pfam" id="PF04548"/>
    </source>
</evidence>
<comment type="caution">
    <text evidence="5">The sequence shown here is derived from an EMBL/GenBank/DDBJ whole genome shotgun (WGS) entry which is preliminary data.</text>
</comment>
<feature type="compositionally biased region" description="Polar residues" evidence="3">
    <location>
        <begin position="1346"/>
        <end position="1356"/>
    </location>
</feature>
<feature type="region of interest" description="Disordered" evidence="3">
    <location>
        <begin position="1401"/>
        <end position="1455"/>
    </location>
</feature>
<evidence type="ECO:0000256" key="2">
    <source>
        <dbReference type="ARBA" id="ARBA00022741"/>
    </source>
</evidence>
<keyword evidence="2" id="KW-0547">Nucleotide-binding</keyword>
<dbReference type="EMBL" id="CAKKLH010000002">
    <property type="protein sequence ID" value="CAH0098406.1"/>
    <property type="molecule type" value="Genomic_DNA"/>
</dbReference>
<dbReference type="Pfam" id="PF04548">
    <property type="entry name" value="AIG1"/>
    <property type="match status" value="1"/>
</dbReference>
<evidence type="ECO:0000256" key="1">
    <source>
        <dbReference type="ARBA" id="ARBA00008535"/>
    </source>
</evidence>
<dbReference type="OrthoDB" id="8954335at2759"/>
<name>A0A8J2RBG8_9CRUS</name>
<feature type="compositionally biased region" description="Polar residues" evidence="3">
    <location>
        <begin position="1308"/>
        <end position="1332"/>
    </location>
</feature>
<dbReference type="CDD" id="cd00882">
    <property type="entry name" value="Ras_like_GTPase"/>
    <property type="match status" value="1"/>
</dbReference>
<dbReference type="PANTHER" id="PTHR31594:SF14">
    <property type="entry name" value="FIBRONECTIN TYPE-III DOMAIN-CONTAINING PROTEIN"/>
    <property type="match status" value="1"/>
</dbReference>
<feature type="domain" description="AIG1-type G" evidence="4">
    <location>
        <begin position="816"/>
        <end position="972"/>
    </location>
</feature>
<protein>
    <recommendedName>
        <fullName evidence="4">AIG1-type G domain-containing protein</fullName>
    </recommendedName>
</protein>
<feature type="region of interest" description="Disordered" evidence="3">
    <location>
        <begin position="1269"/>
        <end position="1368"/>
    </location>
</feature>
<dbReference type="InterPro" id="IPR027417">
    <property type="entry name" value="P-loop_NTPase"/>
</dbReference>
<keyword evidence="6" id="KW-1185">Reference proteome</keyword>
<evidence type="ECO:0000313" key="5">
    <source>
        <dbReference type="EMBL" id="CAH0098406.1"/>
    </source>
</evidence>
<reference evidence="5" key="1">
    <citation type="submission" date="2021-11" db="EMBL/GenBank/DDBJ databases">
        <authorList>
            <person name="Schell T."/>
        </authorList>
    </citation>
    <scope>NUCLEOTIDE SEQUENCE</scope>
    <source>
        <strain evidence="5">M5</strain>
    </source>
</reference>
<feature type="compositionally biased region" description="Basic and acidic residues" evidence="3">
    <location>
        <begin position="1431"/>
        <end position="1441"/>
    </location>
</feature>
<dbReference type="Proteomes" id="UP000789390">
    <property type="component" value="Unassembled WGS sequence"/>
</dbReference>
<feature type="compositionally biased region" description="Basic and acidic residues" evidence="3">
    <location>
        <begin position="678"/>
        <end position="692"/>
    </location>
</feature>
<evidence type="ECO:0000256" key="3">
    <source>
        <dbReference type="SAM" id="MobiDB-lite"/>
    </source>
</evidence>
<dbReference type="SUPFAM" id="SSF52540">
    <property type="entry name" value="P-loop containing nucleoside triphosphate hydrolases"/>
    <property type="match status" value="1"/>
</dbReference>
<sequence length="1455" mass="164244">MNLSALGRDVQVADLYNYYNDIIFPGTIRVLRQNVEISETCEVENIFFLQLPHKYKRHVLKINSHLDQSIEGGTMGLKRLWFADYLERPSTQDEEDNNTAQVDVIFRIIRRTEVLDQHYVLQKMLEYQETTGGMATHLVEKVVYGAELIISMRRTLDLNSESKSSAEGNIYLASKAFFQQMIDSKGYHGERPAELDKINCTIFSSIDPGNVKKGTFEDSCKTLRDAVSFKNEETWKAIEITLKDIPAQIEARIRSEKLSDVDYEKERHLAMMKAVIKDSIVIAKHPSINRVPPLEKVMCQFLDLMALFRNKIESFHSLCVVKRRTPEEYLSEMKPISDLLIDATDWLMRLRKEIEIMCSLLSDTNLPMLDLEEIRNSVSFGKEKRIRVFILKMDYTQDPLIDRLAKFIGNQEPFKRPVFGIATSGKHEIEHTKRLLISFDNLSISCSSLDNSYQIGLVPFSSSMKDGEVPVISIEYTTKVLQEIATTELPDGSIQPSRDGKEDQLPISSPANSMLFPQAKISLSPTVFNKQVLWRTPTTTSNVKYLGPVKSVHLLIDEDNNMGENATKKEPEMNISSSLTDFQIQIETSLGLFDSFKDAETDKHSTGSTTSITSTVNVRKKLFESIEDNDSMKQASKLGPLAENPIEEDVTESNVKKGKSQPSKKHAGRLFVAARSTENYEKSREESIDEGNKNPCGATPGIKPDPPAQENSSNRPESAVHQQDLNRQQIEAQNQDKICAKIIAIVSDETEVKTVRVAEKFAQETNGYAKLIKQGQPNVYLLNAKENMINEDFRWFNIDKPGATSTTGDTRDHKVIILMGATGCGKSTLINGMINYILGVQWNDPSRFKCVRDDEANAKNQAHSQTSSVTAYTLRHHEGMAVPYSITIIDTPGYGDTRGVRRDKLITSNIHQFLTQQETRVDEIHAACFVAASGDSRLTATQRYIIDSVLSIFGKDVMPNMRLLVTFADNADPPVVEACLAAQFPVTSASAGITYSKFNSSVLYASNEKHGEDDFCFDELFWDMGQENFDKFFTMLESMNGRNLKSTREVIQRRHLLEQSLKDIEQELEISLVNIENMEMFRRKMREYGHKMETNKNFVVEKVEMRPVKMDCDKGFKAYNCNRCKTTCEPPVKKLFKKRQCTYKSCPCPEFAHEFQTFEWRKSKVIVKTTMLDMKAEYESNFDDKMTTEQLLLNCQNDLDLTKGKVLSLLDQVGINARTLDSTALRSNALSPADYLSLMRSRVLEEQAPGYLTRLQTLTELQESLNAPAVLSTSTKNDKLTPVQPKNKQPEKKTRSCGRGRGILGRDTISTVNPGMSQSTPSSSTQKMTQGTKIDGGVGRERDRNIPSTQGNSLGSQVRHPPGEPENYYKISKKASKICQPKEPDTLSSTSQSTILVSVMNAESNPASDPKVISSYPLESKAGYSSEEEVEQRNNKPEESKNPVVTFMRKFWSSK</sequence>
<gene>
    <name evidence="5" type="ORF">DGAL_LOCUS458</name>
</gene>
<feature type="region of interest" description="Disordered" evidence="3">
    <location>
        <begin position="489"/>
        <end position="509"/>
    </location>
</feature>